<proteinExistence type="predicted"/>
<evidence type="ECO:0000256" key="6">
    <source>
        <dbReference type="SAM" id="Phobius"/>
    </source>
</evidence>
<evidence type="ECO:0000256" key="4">
    <source>
        <dbReference type="ARBA" id="ARBA00023136"/>
    </source>
</evidence>
<dbReference type="GO" id="GO:0012505">
    <property type="term" value="C:endomembrane system"/>
    <property type="evidence" value="ECO:0007669"/>
    <property type="project" value="UniProtKB-SubCell"/>
</dbReference>
<protein>
    <recommendedName>
        <fullName evidence="7">DUF202 domain-containing protein</fullName>
    </recommendedName>
</protein>
<feature type="compositionally biased region" description="Low complexity" evidence="5">
    <location>
        <begin position="38"/>
        <end position="47"/>
    </location>
</feature>
<sequence>MLNANDPASNLTDRSHRVNEEFELGSFGNAIYQASVARSSTSTPGSSPREDRSNTRPAPRKWIALPSCDHYVPMKAARDHLANERAFLGYIRTASALANFAVTTLQLYRLQHHPVSRDKLSDYDLGIPIATVTLIIAIAVAIAGVWRFFACQNAMALRKQIVTSGVVVLVFIPGFILVSPLHA</sequence>
<dbReference type="PANTHER" id="PTHR34187">
    <property type="entry name" value="FGR18P"/>
    <property type="match status" value="1"/>
</dbReference>
<keyword evidence="2 6" id="KW-0812">Transmembrane</keyword>
<evidence type="ECO:0000256" key="1">
    <source>
        <dbReference type="ARBA" id="ARBA00004127"/>
    </source>
</evidence>
<name>V9DAQ9_9EURO</name>
<evidence type="ECO:0000256" key="3">
    <source>
        <dbReference type="ARBA" id="ARBA00022989"/>
    </source>
</evidence>
<dbReference type="VEuPathDB" id="FungiDB:G647_05727"/>
<comment type="subcellular location">
    <subcellularLocation>
        <location evidence="1">Endomembrane system</location>
        <topology evidence="1">Multi-pass membrane protein</topology>
    </subcellularLocation>
</comment>
<reference evidence="8 9" key="1">
    <citation type="submission" date="2013-03" db="EMBL/GenBank/DDBJ databases">
        <title>The Genome Sequence of Cladophialophora carrionii CBS 160.54.</title>
        <authorList>
            <consortium name="The Broad Institute Genomics Platform"/>
            <person name="Cuomo C."/>
            <person name="de Hoog S."/>
            <person name="Gorbushina A."/>
            <person name="Walker B."/>
            <person name="Young S.K."/>
            <person name="Zeng Q."/>
            <person name="Gargeya S."/>
            <person name="Fitzgerald M."/>
            <person name="Haas B."/>
            <person name="Abouelleil A."/>
            <person name="Allen A.W."/>
            <person name="Alvarado L."/>
            <person name="Arachchi H.M."/>
            <person name="Berlin A.M."/>
            <person name="Chapman S.B."/>
            <person name="Gainer-Dewar J."/>
            <person name="Goldberg J."/>
            <person name="Griggs A."/>
            <person name="Gujja S."/>
            <person name="Hansen M."/>
            <person name="Howarth C."/>
            <person name="Imamovic A."/>
            <person name="Ireland A."/>
            <person name="Larimer J."/>
            <person name="McCowan C."/>
            <person name="Murphy C."/>
            <person name="Pearson M."/>
            <person name="Poon T.W."/>
            <person name="Priest M."/>
            <person name="Roberts A."/>
            <person name="Saif S."/>
            <person name="Shea T."/>
            <person name="Sisk P."/>
            <person name="Sykes S."/>
            <person name="Wortman J."/>
            <person name="Nusbaum C."/>
            <person name="Birren B."/>
        </authorList>
    </citation>
    <scope>NUCLEOTIDE SEQUENCE [LARGE SCALE GENOMIC DNA]</scope>
    <source>
        <strain evidence="8 9">CBS 160.54</strain>
    </source>
</reference>
<feature type="transmembrane region" description="Helical" evidence="6">
    <location>
        <begin position="161"/>
        <end position="181"/>
    </location>
</feature>
<feature type="transmembrane region" description="Helical" evidence="6">
    <location>
        <begin position="127"/>
        <end position="149"/>
    </location>
</feature>
<feature type="transmembrane region" description="Helical" evidence="6">
    <location>
        <begin position="87"/>
        <end position="107"/>
    </location>
</feature>
<evidence type="ECO:0000313" key="9">
    <source>
        <dbReference type="Proteomes" id="UP000030678"/>
    </source>
</evidence>
<dbReference type="AlphaFoldDB" id="V9DAQ9"/>
<dbReference type="InterPro" id="IPR003807">
    <property type="entry name" value="DUF202"/>
</dbReference>
<dbReference type="RefSeq" id="XP_008728275.1">
    <property type="nucleotide sequence ID" value="XM_008730053.1"/>
</dbReference>
<evidence type="ECO:0000259" key="7">
    <source>
        <dbReference type="Pfam" id="PF02656"/>
    </source>
</evidence>
<dbReference type="GeneID" id="19984220"/>
<keyword evidence="3 6" id="KW-1133">Transmembrane helix</keyword>
<organism evidence="8 9">
    <name type="scientific">Cladophialophora carrionii CBS 160.54</name>
    <dbReference type="NCBI Taxonomy" id="1279043"/>
    <lineage>
        <taxon>Eukaryota</taxon>
        <taxon>Fungi</taxon>
        <taxon>Dikarya</taxon>
        <taxon>Ascomycota</taxon>
        <taxon>Pezizomycotina</taxon>
        <taxon>Eurotiomycetes</taxon>
        <taxon>Chaetothyriomycetidae</taxon>
        <taxon>Chaetothyriales</taxon>
        <taxon>Herpotrichiellaceae</taxon>
        <taxon>Cladophialophora</taxon>
    </lineage>
</organism>
<evidence type="ECO:0000256" key="2">
    <source>
        <dbReference type="ARBA" id="ARBA00022692"/>
    </source>
</evidence>
<feature type="domain" description="DUF202" evidence="7">
    <location>
        <begin position="78"/>
        <end position="153"/>
    </location>
</feature>
<evidence type="ECO:0000313" key="8">
    <source>
        <dbReference type="EMBL" id="ETI23920.1"/>
    </source>
</evidence>
<accession>V9DAQ9</accession>
<keyword evidence="4 6" id="KW-0472">Membrane</keyword>
<feature type="region of interest" description="Disordered" evidence="5">
    <location>
        <begin position="38"/>
        <end position="59"/>
    </location>
</feature>
<dbReference type="PANTHER" id="PTHR34187:SF1">
    <property type="entry name" value="DUF202 DOMAIN-CONTAINING PROTEIN"/>
    <property type="match status" value="1"/>
</dbReference>
<dbReference type="Proteomes" id="UP000030678">
    <property type="component" value="Unassembled WGS sequence"/>
</dbReference>
<dbReference type="EMBL" id="KB822705">
    <property type="protein sequence ID" value="ETI23920.1"/>
    <property type="molecule type" value="Genomic_DNA"/>
</dbReference>
<dbReference type="OrthoDB" id="199599at2759"/>
<evidence type="ECO:0000256" key="5">
    <source>
        <dbReference type="SAM" id="MobiDB-lite"/>
    </source>
</evidence>
<dbReference type="HOGENOM" id="CLU_121517_0_0_1"/>
<dbReference type="Pfam" id="PF02656">
    <property type="entry name" value="DUF202"/>
    <property type="match status" value="1"/>
</dbReference>
<gene>
    <name evidence="8" type="ORF">G647_05727</name>
</gene>
<dbReference type="InterPro" id="IPR052053">
    <property type="entry name" value="IM_YidH-like"/>
</dbReference>